<keyword evidence="3" id="KW-0964">Secreted</keyword>
<evidence type="ECO:0000313" key="7">
    <source>
        <dbReference type="EMBL" id="CAI9778863.1"/>
    </source>
</evidence>
<dbReference type="GO" id="GO:0005576">
    <property type="term" value="C:extracellular region"/>
    <property type="evidence" value="ECO:0007669"/>
    <property type="project" value="UniProtKB-SubCell"/>
</dbReference>
<dbReference type="InterPro" id="IPR008801">
    <property type="entry name" value="RALF"/>
</dbReference>
<accession>A0AAD2A068</accession>
<comment type="subcellular location">
    <subcellularLocation>
        <location evidence="1">Secreted</location>
    </subcellularLocation>
</comment>
<keyword evidence="4" id="KW-0372">Hormone</keyword>
<gene>
    <name evidence="7" type="ORF">FPE_LOCUS26293</name>
</gene>
<dbReference type="GO" id="GO:0005179">
    <property type="term" value="F:hormone activity"/>
    <property type="evidence" value="ECO:0007669"/>
    <property type="project" value="UniProtKB-KW"/>
</dbReference>
<evidence type="ECO:0000256" key="3">
    <source>
        <dbReference type="ARBA" id="ARBA00022525"/>
    </source>
</evidence>
<evidence type="ECO:0000256" key="1">
    <source>
        <dbReference type="ARBA" id="ARBA00004613"/>
    </source>
</evidence>
<proteinExistence type="inferred from homology"/>
<comment type="similarity">
    <text evidence="2">Belongs to the plant rapid alkalinization factor (RALF) family.</text>
</comment>
<evidence type="ECO:0000256" key="2">
    <source>
        <dbReference type="ARBA" id="ARBA00009178"/>
    </source>
</evidence>
<dbReference type="GO" id="GO:0019722">
    <property type="term" value="P:calcium-mediated signaling"/>
    <property type="evidence" value="ECO:0007669"/>
    <property type="project" value="TreeGrafter"/>
</dbReference>
<keyword evidence="6" id="KW-1015">Disulfide bond</keyword>
<dbReference type="Proteomes" id="UP000834106">
    <property type="component" value="Chromosome 16"/>
</dbReference>
<reference evidence="7" key="1">
    <citation type="submission" date="2023-05" db="EMBL/GenBank/DDBJ databases">
        <authorList>
            <person name="Huff M."/>
        </authorList>
    </citation>
    <scope>NUCLEOTIDE SEQUENCE</scope>
</reference>
<dbReference type="PANTHER" id="PTHR33136:SF36">
    <property type="entry name" value="PROTEIN RALF-LIKE 31"/>
    <property type="match status" value="1"/>
</dbReference>
<dbReference type="GO" id="GO:0009506">
    <property type="term" value="C:plasmodesma"/>
    <property type="evidence" value="ECO:0007669"/>
    <property type="project" value="TreeGrafter"/>
</dbReference>
<sequence length="224" mass="25402">MIRQLLKDRFEVRKFGNAERKNQASHWLALLLSFTVKEDLRGQKGSALVVDDQPDSVGEREENSFDVMAVSLAEERLNTRSRRGGGGLVTASRAEMAVILETVAVGVTRMKFCDGLSISEVNLLKTNELDAMVKRVCGRKISDCLKRADEEDQMDSESNRRVLAFHRRYISYDTLKRDTVPCSRPGVSYYNSAEAQDRPEIVMQKLILLRLMMLPLVTEDSRSK</sequence>
<dbReference type="EMBL" id="OU503051">
    <property type="protein sequence ID" value="CAI9778863.1"/>
    <property type="molecule type" value="Genomic_DNA"/>
</dbReference>
<name>A0AAD2A068_9LAMI</name>
<evidence type="ECO:0000313" key="8">
    <source>
        <dbReference type="Proteomes" id="UP000834106"/>
    </source>
</evidence>
<organism evidence="7 8">
    <name type="scientific">Fraxinus pennsylvanica</name>
    <dbReference type="NCBI Taxonomy" id="56036"/>
    <lineage>
        <taxon>Eukaryota</taxon>
        <taxon>Viridiplantae</taxon>
        <taxon>Streptophyta</taxon>
        <taxon>Embryophyta</taxon>
        <taxon>Tracheophyta</taxon>
        <taxon>Spermatophyta</taxon>
        <taxon>Magnoliopsida</taxon>
        <taxon>eudicotyledons</taxon>
        <taxon>Gunneridae</taxon>
        <taxon>Pentapetalae</taxon>
        <taxon>asterids</taxon>
        <taxon>lamiids</taxon>
        <taxon>Lamiales</taxon>
        <taxon>Oleaceae</taxon>
        <taxon>Oleeae</taxon>
        <taxon>Fraxinus</taxon>
    </lineage>
</organism>
<keyword evidence="5" id="KW-0732">Signal</keyword>
<dbReference type="PANTHER" id="PTHR33136">
    <property type="entry name" value="RAPID ALKALINIZATION FACTOR-LIKE"/>
    <property type="match status" value="1"/>
</dbReference>
<evidence type="ECO:0000256" key="4">
    <source>
        <dbReference type="ARBA" id="ARBA00022702"/>
    </source>
</evidence>
<evidence type="ECO:0000256" key="5">
    <source>
        <dbReference type="ARBA" id="ARBA00022729"/>
    </source>
</evidence>
<dbReference type="AlphaFoldDB" id="A0AAD2A068"/>
<dbReference type="Pfam" id="PF05498">
    <property type="entry name" value="RALF"/>
    <property type="match status" value="1"/>
</dbReference>
<keyword evidence="8" id="KW-1185">Reference proteome</keyword>
<protein>
    <submittedName>
        <fullName evidence="7">Uncharacterized protein</fullName>
    </submittedName>
</protein>
<evidence type="ECO:0000256" key="6">
    <source>
        <dbReference type="ARBA" id="ARBA00023157"/>
    </source>
</evidence>